<protein>
    <recommendedName>
        <fullName evidence="4">AAA+ ATPase domain-containing protein</fullName>
    </recommendedName>
</protein>
<dbReference type="Gene3D" id="3.40.50.300">
    <property type="entry name" value="P-loop containing nucleotide triphosphate hydrolases"/>
    <property type="match status" value="1"/>
</dbReference>
<keyword evidence="1" id="KW-0472">Membrane</keyword>
<dbReference type="SUPFAM" id="SSF52540">
    <property type="entry name" value="P-loop containing nucleoside triphosphate hydrolases"/>
    <property type="match status" value="1"/>
</dbReference>
<dbReference type="RefSeq" id="WP_263334058.1">
    <property type="nucleotide sequence ID" value="NZ_JAGSYH010000002.1"/>
</dbReference>
<dbReference type="Proteomes" id="UP001596091">
    <property type="component" value="Unassembled WGS sequence"/>
</dbReference>
<reference evidence="3" key="1">
    <citation type="journal article" date="2019" name="Int. J. Syst. Evol. Microbiol.">
        <title>The Global Catalogue of Microorganisms (GCM) 10K type strain sequencing project: providing services to taxonomists for standard genome sequencing and annotation.</title>
        <authorList>
            <consortium name="The Broad Institute Genomics Platform"/>
            <consortium name="The Broad Institute Genome Sequencing Center for Infectious Disease"/>
            <person name="Wu L."/>
            <person name="Ma J."/>
        </authorList>
    </citation>
    <scope>NUCLEOTIDE SEQUENCE [LARGE SCALE GENOMIC DNA]</scope>
    <source>
        <strain evidence="3">JCM 4087</strain>
    </source>
</reference>
<dbReference type="InterPro" id="IPR027417">
    <property type="entry name" value="P-loop_NTPase"/>
</dbReference>
<evidence type="ECO:0008006" key="4">
    <source>
        <dbReference type="Google" id="ProtNLM"/>
    </source>
</evidence>
<organism evidence="2 3">
    <name type="scientific">Acidicapsa dinghuensis</name>
    <dbReference type="NCBI Taxonomy" id="2218256"/>
    <lineage>
        <taxon>Bacteria</taxon>
        <taxon>Pseudomonadati</taxon>
        <taxon>Acidobacteriota</taxon>
        <taxon>Terriglobia</taxon>
        <taxon>Terriglobales</taxon>
        <taxon>Acidobacteriaceae</taxon>
        <taxon>Acidicapsa</taxon>
    </lineage>
</organism>
<gene>
    <name evidence="2" type="ORF">ACFPT7_03075</name>
</gene>
<keyword evidence="1" id="KW-1133">Transmembrane helix</keyword>
<dbReference type="EMBL" id="JBHSPH010000001">
    <property type="protein sequence ID" value="MFC5861265.1"/>
    <property type="molecule type" value="Genomic_DNA"/>
</dbReference>
<accession>A0ABW1EDH5</accession>
<proteinExistence type="predicted"/>
<keyword evidence="3" id="KW-1185">Reference proteome</keyword>
<feature type="transmembrane region" description="Helical" evidence="1">
    <location>
        <begin position="18"/>
        <end position="38"/>
    </location>
</feature>
<comment type="caution">
    <text evidence="2">The sequence shown here is derived from an EMBL/GenBank/DDBJ whole genome shotgun (WGS) entry which is preliminary data.</text>
</comment>
<evidence type="ECO:0000313" key="2">
    <source>
        <dbReference type="EMBL" id="MFC5861265.1"/>
    </source>
</evidence>
<evidence type="ECO:0000256" key="1">
    <source>
        <dbReference type="SAM" id="Phobius"/>
    </source>
</evidence>
<evidence type="ECO:0000313" key="3">
    <source>
        <dbReference type="Proteomes" id="UP001596091"/>
    </source>
</evidence>
<sequence>MFDPAAGSDTALLFTEQVLVLATIIGSVAALPGFIEFISERHKRRERIDLSLEDEPVELLHPRLAGMDELLRSVEDLVDRARFPEAYVDLKIGNEILIIGPSQSGKKSLAQTLAKASGMERLVTVYNPRDSDALAKAKSLVDGYKRHKVMLMLPRIDLVFTQSDPEVLTELDALIESTSEKQNVLVVATAVSFEPDSDLDNLFGIKLALPGAQVIGQNRREIPEEQQPEIREMMASVVRYYLAAAQKRGFCLEGMNESEFCALVLAEAMNPAEVEDIVVLCETAALFRRRTSQTDQLVITREILASAIGRVVIG</sequence>
<name>A0ABW1EDH5_9BACT</name>
<keyword evidence="1" id="KW-0812">Transmembrane</keyword>